<gene>
    <name evidence="3" type="ORF">QVD17_23396</name>
</gene>
<dbReference type="PROSITE" id="PS51257">
    <property type="entry name" value="PROKAR_LIPOPROTEIN"/>
    <property type="match status" value="1"/>
</dbReference>
<accession>A0AAD8NU44</accession>
<name>A0AAD8NU44_TARER</name>
<dbReference type="PANTHER" id="PTHR33107">
    <property type="entry name" value="KUNITZ TRYPSIN INHIBITOR 2"/>
    <property type="match status" value="1"/>
</dbReference>
<dbReference type="InterPro" id="IPR002160">
    <property type="entry name" value="Prot_inh_Kunz-lg"/>
</dbReference>
<evidence type="ECO:0000313" key="3">
    <source>
        <dbReference type="EMBL" id="KAK1421219.1"/>
    </source>
</evidence>
<evidence type="ECO:0000256" key="2">
    <source>
        <dbReference type="SAM" id="SignalP"/>
    </source>
</evidence>
<feature type="chain" id="PRO_5042242505" description="Miraculin-like" evidence="2">
    <location>
        <begin position="20"/>
        <end position="196"/>
    </location>
</feature>
<evidence type="ECO:0008006" key="5">
    <source>
        <dbReference type="Google" id="ProtNLM"/>
    </source>
</evidence>
<dbReference type="AlphaFoldDB" id="A0AAD8NU44"/>
<dbReference type="Proteomes" id="UP001229421">
    <property type="component" value="Unassembled WGS sequence"/>
</dbReference>
<dbReference type="Pfam" id="PF00197">
    <property type="entry name" value="Kunitz_legume"/>
    <property type="match status" value="1"/>
</dbReference>
<keyword evidence="2" id="KW-0732">Signal</keyword>
<dbReference type="EMBL" id="JAUHHV010000006">
    <property type="protein sequence ID" value="KAK1421219.1"/>
    <property type="molecule type" value="Genomic_DNA"/>
</dbReference>
<dbReference type="InterPro" id="IPR011065">
    <property type="entry name" value="Kunitz_inhibitor_STI-like_sf"/>
</dbReference>
<feature type="signal peptide" evidence="2">
    <location>
        <begin position="1"/>
        <end position="19"/>
    </location>
</feature>
<dbReference type="PROSITE" id="PS00283">
    <property type="entry name" value="SOYBEAN_KUNITZ"/>
    <property type="match status" value="1"/>
</dbReference>
<protein>
    <recommendedName>
        <fullName evidence="5">Miraculin-like</fullName>
    </recommendedName>
</protein>
<dbReference type="Gene3D" id="2.80.10.50">
    <property type="match status" value="1"/>
</dbReference>
<dbReference type="CDD" id="cd23375">
    <property type="entry name" value="beta-trefoil_STI_VvMLP-like"/>
    <property type="match status" value="1"/>
</dbReference>
<dbReference type="PANTHER" id="PTHR33107:SF5">
    <property type="entry name" value="KUNITZ TRYPSIN INHIBITOR 5"/>
    <property type="match status" value="1"/>
</dbReference>
<dbReference type="SUPFAM" id="SSF50386">
    <property type="entry name" value="STI-like"/>
    <property type="match status" value="1"/>
</dbReference>
<evidence type="ECO:0000313" key="4">
    <source>
        <dbReference type="Proteomes" id="UP001229421"/>
    </source>
</evidence>
<dbReference type="PRINTS" id="PR00291">
    <property type="entry name" value="KUNITZINHBTR"/>
</dbReference>
<organism evidence="3 4">
    <name type="scientific">Tagetes erecta</name>
    <name type="common">African marigold</name>
    <dbReference type="NCBI Taxonomy" id="13708"/>
    <lineage>
        <taxon>Eukaryota</taxon>
        <taxon>Viridiplantae</taxon>
        <taxon>Streptophyta</taxon>
        <taxon>Embryophyta</taxon>
        <taxon>Tracheophyta</taxon>
        <taxon>Spermatophyta</taxon>
        <taxon>Magnoliopsida</taxon>
        <taxon>eudicotyledons</taxon>
        <taxon>Gunneridae</taxon>
        <taxon>Pentapetalae</taxon>
        <taxon>asterids</taxon>
        <taxon>campanulids</taxon>
        <taxon>Asterales</taxon>
        <taxon>Asteraceae</taxon>
        <taxon>Asteroideae</taxon>
        <taxon>Heliantheae alliance</taxon>
        <taxon>Tageteae</taxon>
        <taxon>Tagetes</taxon>
    </lineage>
</organism>
<sequence>MKKLLILLFLLSTLSLSSCQTRPDPIRDTNGNILRSHTDYYILPATHSGGGGLTRARGPGELCPREVVQEVSEGSNGSPLNFISANKDGIIRENVDLNIKFNEPVTCAPDTVWQINQFNGHRYLYTRGILGRPGQGTIDNWFKIEKYEDHYKLVYCPSVCHTCKPVCADIGVLMNERGRRSLVLNNKPLKVMFKKA</sequence>
<dbReference type="GO" id="GO:0004866">
    <property type="term" value="F:endopeptidase inhibitor activity"/>
    <property type="evidence" value="ECO:0007669"/>
    <property type="project" value="InterPro"/>
</dbReference>
<keyword evidence="4" id="KW-1185">Reference proteome</keyword>
<evidence type="ECO:0000256" key="1">
    <source>
        <dbReference type="ARBA" id="ARBA00005440"/>
    </source>
</evidence>
<comment type="caution">
    <text evidence="3">The sequence shown here is derived from an EMBL/GenBank/DDBJ whole genome shotgun (WGS) entry which is preliminary data.</text>
</comment>
<reference evidence="3" key="1">
    <citation type="journal article" date="2023" name="bioRxiv">
        <title>Improved chromosome-level genome assembly for marigold (Tagetes erecta).</title>
        <authorList>
            <person name="Jiang F."/>
            <person name="Yuan L."/>
            <person name="Wang S."/>
            <person name="Wang H."/>
            <person name="Xu D."/>
            <person name="Wang A."/>
            <person name="Fan W."/>
        </authorList>
    </citation>
    <scope>NUCLEOTIDE SEQUENCE</scope>
    <source>
        <strain evidence="3">WSJ</strain>
        <tissue evidence="3">Leaf</tissue>
    </source>
</reference>
<proteinExistence type="inferred from homology"/>
<comment type="similarity">
    <text evidence="1">Belongs to the protease inhibitor I3 (leguminous Kunitz-type inhibitor) family.</text>
</comment>
<dbReference type="SMART" id="SM00452">
    <property type="entry name" value="STI"/>
    <property type="match status" value="1"/>
</dbReference>